<name>A0A8S3JFD8_9BILA</name>
<feature type="region of interest" description="Disordered" evidence="1">
    <location>
        <begin position="30"/>
        <end position="83"/>
    </location>
</feature>
<evidence type="ECO:0000256" key="1">
    <source>
        <dbReference type="SAM" id="MobiDB-lite"/>
    </source>
</evidence>
<evidence type="ECO:0000313" key="3">
    <source>
        <dbReference type="Proteomes" id="UP000681720"/>
    </source>
</evidence>
<reference evidence="2" key="1">
    <citation type="submission" date="2021-02" db="EMBL/GenBank/DDBJ databases">
        <authorList>
            <person name="Nowell W R."/>
        </authorList>
    </citation>
    <scope>NUCLEOTIDE SEQUENCE</scope>
</reference>
<evidence type="ECO:0000313" key="2">
    <source>
        <dbReference type="EMBL" id="CAF5215962.1"/>
    </source>
</evidence>
<sequence length="83" mass="9263">DAVFVVILKLKCLISISIMRSAIRSDSYAESVKQEIHESTRTSKPSNRRLKTNDDVQQRSLYYPSGNSLPPSARSSVRGSTCM</sequence>
<organism evidence="2 3">
    <name type="scientific">Rotaria magnacalcarata</name>
    <dbReference type="NCBI Taxonomy" id="392030"/>
    <lineage>
        <taxon>Eukaryota</taxon>
        <taxon>Metazoa</taxon>
        <taxon>Spiralia</taxon>
        <taxon>Gnathifera</taxon>
        <taxon>Rotifera</taxon>
        <taxon>Eurotatoria</taxon>
        <taxon>Bdelloidea</taxon>
        <taxon>Philodinida</taxon>
        <taxon>Philodinidae</taxon>
        <taxon>Rotaria</taxon>
    </lineage>
</organism>
<accession>A0A8S3JFD8</accession>
<feature type="compositionally biased region" description="Polar residues" evidence="1">
    <location>
        <begin position="65"/>
        <end position="83"/>
    </location>
</feature>
<comment type="caution">
    <text evidence="2">The sequence shown here is derived from an EMBL/GenBank/DDBJ whole genome shotgun (WGS) entry which is preliminary data.</text>
</comment>
<dbReference type="EMBL" id="CAJOBJ010357896">
    <property type="protein sequence ID" value="CAF5215962.1"/>
    <property type="molecule type" value="Genomic_DNA"/>
</dbReference>
<feature type="non-terminal residue" evidence="2">
    <location>
        <position position="1"/>
    </location>
</feature>
<dbReference type="Proteomes" id="UP000681720">
    <property type="component" value="Unassembled WGS sequence"/>
</dbReference>
<feature type="compositionally biased region" description="Basic and acidic residues" evidence="1">
    <location>
        <begin position="32"/>
        <end position="41"/>
    </location>
</feature>
<protein>
    <submittedName>
        <fullName evidence="2">Uncharacterized protein</fullName>
    </submittedName>
</protein>
<dbReference type="AlphaFoldDB" id="A0A8S3JFD8"/>
<proteinExistence type="predicted"/>
<gene>
    <name evidence="2" type="ORF">GIL414_LOCUS81620</name>
</gene>